<dbReference type="RefSeq" id="WP_064308790.1">
    <property type="nucleotide sequence ID" value="NZ_LWCR01000034.1"/>
</dbReference>
<dbReference type="Pfam" id="PF11154">
    <property type="entry name" value="DUF2934"/>
    <property type="match status" value="1"/>
</dbReference>
<evidence type="ECO:0000313" key="3">
    <source>
        <dbReference type="Proteomes" id="UP000078356"/>
    </source>
</evidence>
<dbReference type="Proteomes" id="UP000078356">
    <property type="component" value="Unassembled WGS sequence"/>
</dbReference>
<comment type="caution">
    <text evidence="2">The sequence shown here is derived from an EMBL/GenBank/DDBJ whole genome shotgun (WGS) entry which is preliminary data.</text>
</comment>
<proteinExistence type="predicted"/>
<organism evidence="2 3">
    <name type="scientific">Pseudomonas oryzihabitans</name>
    <dbReference type="NCBI Taxonomy" id="47885"/>
    <lineage>
        <taxon>Bacteria</taxon>
        <taxon>Pseudomonadati</taxon>
        <taxon>Pseudomonadota</taxon>
        <taxon>Gammaproteobacteria</taxon>
        <taxon>Pseudomonadales</taxon>
        <taxon>Pseudomonadaceae</taxon>
        <taxon>Pseudomonas</taxon>
    </lineage>
</organism>
<dbReference type="OrthoDB" id="9811127at2"/>
<evidence type="ECO:0008006" key="4">
    <source>
        <dbReference type="Google" id="ProtNLM"/>
    </source>
</evidence>
<accession>A0A178LBY7</accession>
<feature type="region of interest" description="Disordered" evidence="1">
    <location>
        <begin position="40"/>
        <end position="167"/>
    </location>
</feature>
<sequence>MTQKDERIQQLAYQIWESEGRPAHEHDRHWEMATRLYEAEQEGVAKKTATKKPRATKITAGADTPVASKARTAGKTKSGSEKAATEAEATGESVTEKVESAAKKVASKVKQAVKPSASKTTATKTTASKAKADANVEATGVGVAPATPKKPRASRAKATTAKPAASE</sequence>
<evidence type="ECO:0000256" key="1">
    <source>
        <dbReference type="SAM" id="MobiDB-lite"/>
    </source>
</evidence>
<reference evidence="2 3" key="1">
    <citation type="submission" date="2016-04" db="EMBL/GenBank/DDBJ databases">
        <title>Draft Genome Sequences of Staphylococcus capitis Strain H36, S. capitis Strain H65, S. cohnii Strain H62, S. hominis Strain H69, Mycobacterium iranicum Strain H39, Plantibacter sp. Strain H53, Pseudomonas oryzihabitans Strain H72, and Microbacterium sp. Strain H83, isolated from residential settings.</title>
        <authorList>
            <person name="Lymperopoulou D."/>
            <person name="Adams R.I."/>
            <person name="Lindow S."/>
            <person name="Coil D.A."/>
            <person name="Jospin G."/>
            <person name="Eisen J.A."/>
        </authorList>
    </citation>
    <scope>NUCLEOTIDE SEQUENCE [LARGE SCALE GENOMIC DNA]</scope>
    <source>
        <strain evidence="2 3">H72</strain>
    </source>
</reference>
<protein>
    <recommendedName>
        <fullName evidence="4">DUF2934 domain-containing protein</fullName>
    </recommendedName>
</protein>
<feature type="compositionally biased region" description="Low complexity" evidence="1">
    <location>
        <begin position="108"/>
        <end position="129"/>
    </location>
</feature>
<name>A0A178LBY7_9PSED</name>
<dbReference type="AlphaFoldDB" id="A0A178LBY7"/>
<gene>
    <name evidence="2" type="ORF">A4V15_05930</name>
</gene>
<dbReference type="EMBL" id="LWCR01000034">
    <property type="protein sequence ID" value="OAN26694.1"/>
    <property type="molecule type" value="Genomic_DNA"/>
</dbReference>
<dbReference type="InterPro" id="IPR021327">
    <property type="entry name" value="DUF2934"/>
</dbReference>
<evidence type="ECO:0000313" key="2">
    <source>
        <dbReference type="EMBL" id="OAN26694.1"/>
    </source>
</evidence>